<dbReference type="PROSITE" id="PS50093">
    <property type="entry name" value="PKD"/>
    <property type="match status" value="1"/>
</dbReference>
<evidence type="ECO:0000313" key="3">
    <source>
        <dbReference type="EMBL" id="WUN80263.1"/>
    </source>
</evidence>
<evidence type="ECO:0000313" key="4">
    <source>
        <dbReference type="Proteomes" id="UP001432312"/>
    </source>
</evidence>
<dbReference type="InterPro" id="IPR035986">
    <property type="entry name" value="PKD_dom_sf"/>
</dbReference>
<evidence type="ECO:0000259" key="2">
    <source>
        <dbReference type="PROSITE" id="PS50093"/>
    </source>
</evidence>
<keyword evidence="1" id="KW-0732">Signal</keyword>
<dbReference type="EMBL" id="CP108036">
    <property type="protein sequence ID" value="WUN80263.1"/>
    <property type="molecule type" value="Genomic_DNA"/>
</dbReference>
<dbReference type="InterPro" id="IPR000601">
    <property type="entry name" value="PKD_dom"/>
</dbReference>
<dbReference type="Proteomes" id="UP001432312">
    <property type="component" value="Chromosome"/>
</dbReference>
<dbReference type="Pfam" id="PF18911">
    <property type="entry name" value="PKD_4"/>
    <property type="match status" value="1"/>
</dbReference>
<name>A0ABZ1QC68_9ACTN</name>
<proteinExistence type="predicted"/>
<evidence type="ECO:0000256" key="1">
    <source>
        <dbReference type="SAM" id="SignalP"/>
    </source>
</evidence>
<accession>A0ABZ1QC68</accession>
<feature type="domain" description="PKD" evidence="2">
    <location>
        <begin position="129"/>
        <end position="172"/>
    </location>
</feature>
<protein>
    <submittedName>
        <fullName evidence="3">PKD domain-containing protein</fullName>
    </submittedName>
</protein>
<dbReference type="InterPro" id="IPR013783">
    <property type="entry name" value="Ig-like_fold"/>
</dbReference>
<gene>
    <name evidence="3" type="ORF">OHA91_18050</name>
</gene>
<dbReference type="GeneID" id="95497978"/>
<sequence length="566" mass="58250">MRSRRLVISVAVIAATIGLAPGIAQAAEPVAPGAATPGAATPGAATPGVGAPAVDLAKAAAPDLKTYKSPAERSVRKALPGAKGGVAAQQAAGNPDLALVLNAAATTAHAFDLNTTVISADSTLKVTVDWGDGSSPDAMDAYGSTELKSSHTYAKLGQYNVKVTVTDPANQAEVVNEFPVMTAGSDFVAHTPTRLLDTRNGTGAVRGKVPAYGSTRVQVGGNGAIPEGVTAVALNVTVTNTTSGGHITAFAEGTELPTTSNVNFEAGQSVPNLVIVPVGKNGYVELANRSSESVDLIADVTGYFTRTDAAGYTPMTPVRFVDTREGLGTTRGQLAGQKTFGTQISGLRGVPEGITAVALNVTVTNPKEAGHLSVFPAGGSIPITSNVNFTAGQTVANAVIVPVGPDGSINVRNGAWAGTDVIVDVVGFYSTDSKGAYMPIKSVRLIDTRDPRWTHGPMQGRGYIWQALSAGEPGIAGYVLNTTVTNTAGTGFLSVAPDPNTREQYRQGSQVFPQRPTASTLNWTAGKTVPNLVQAGSGNNGIVDFWNQGWDKTDLVVDIFGYYETN</sequence>
<dbReference type="SUPFAM" id="SSF49299">
    <property type="entry name" value="PKD domain"/>
    <property type="match status" value="1"/>
</dbReference>
<feature type="signal peptide" evidence="1">
    <location>
        <begin position="1"/>
        <end position="26"/>
    </location>
</feature>
<reference evidence="3" key="1">
    <citation type="submission" date="2022-10" db="EMBL/GenBank/DDBJ databases">
        <title>The complete genomes of actinobacterial strains from the NBC collection.</title>
        <authorList>
            <person name="Joergensen T.S."/>
            <person name="Alvarez Arevalo M."/>
            <person name="Sterndorff E.B."/>
            <person name="Faurdal D."/>
            <person name="Vuksanovic O."/>
            <person name="Mourched A.-S."/>
            <person name="Charusanti P."/>
            <person name="Shaw S."/>
            <person name="Blin K."/>
            <person name="Weber T."/>
        </authorList>
    </citation>
    <scope>NUCLEOTIDE SEQUENCE</scope>
    <source>
        <strain evidence="3">NBC_00303</strain>
    </source>
</reference>
<dbReference type="RefSeq" id="WP_328739618.1">
    <property type="nucleotide sequence ID" value="NZ_CP108036.1"/>
</dbReference>
<organism evidence="3 4">
    <name type="scientific">Streptomyces erythrochromogenes</name>
    <dbReference type="NCBI Taxonomy" id="285574"/>
    <lineage>
        <taxon>Bacteria</taxon>
        <taxon>Bacillati</taxon>
        <taxon>Actinomycetota</taxon>
        <taxon>Actinomycetes</taxon>
        <taxon>Kitasatosporales</taxon>
        <taxon>Streptomycetaceae</taxon>
        <taxon>Streptomyces</taxon>
    </lineage>
</organism>
<feature type="chain" id="PRO_5045467276" evidence="1">
    <location>
        <begin position="27"/>
        <end position="566"/>
    </location>
</feature>
<dbReference type="Gene3D" id="2.60.40.10">
    <property type="entry name" value="Immunoglobulins"/>
    <property type="match status" value="1"/>
</dbReference>
<keyword evidence="4" id="KW-1185">Reference proteome</keyword>